<dbReference type="InterPro" id="IPR051198">
    <property type="entry name" value="BchE-like"/>
</dbReference>
<dbReference type="PATRIC" id="fig|1341157.4.peg.1297"/>
<evidence type="ECO:0000256" key="5">
    <source>
        <dbReference type="ARBA" id="ARBA00022723"/>
    </source>
</evidence>
<dbReference type="GO" id="GO:0005829">
    <property type="term" value="C:cytosol"/>
    <property type="evidence" value="ECO:0007669"/>
    <property type="project" value="TreeGrafter"/>
</dbReference>
<dbReference type="Gene3D" id="3.80.30.20">
    <property type="entry name" value="tm_1862 like domain"/>
    <property type="match status" value="1"/>
</dbReference>
<reference evidence="9 10" key="1">
    <citation type="journal article" date="2014" name="PLoS ONE">
        <title>Rumen cellulosomics: divergent fiber-degrading strategies revealed by comparative genome-wide analysis of six ruminococcal strains.</title>
        <authorList>
            <person name="Dassa B."/>
            <person name="Borovok I."/>
            <person name="Ruimy-Israeli V."/>
            <person name="Lamed R."/>
            <person name="Flint H.J."/>
            <person name="Duncan S.H."/>
            <person name="Henrissat B."/>
            <person name="Coutinho P."/>
            <person name="Morrison M."/>
            <person name="Mosoni P."/>
            <person name="Yeoman C.J."/>
            <person name="White B.A."/>
            <person name="Bayer E.A."/>
        </authorList>
    </citation>
    <scope>NUCLEOTIDE SEQUENCE [LARGE SCALE GENOMIC DNA]</scope>
    <source>
        <strain evidence="9 10">007c</strain>
    </source>
</reference>
<dbReference type="SMART" id="SM00729">
    <property type="entry name" value="Elp3"/>
    <property type="match status" value="1"/>
</dbReference>
<sequence>MDLLMIQVWDSEEKLFRSKSSRLFTYTSLTLASLYSTIPKGTFKRIDIIDEHSQTVDYDRRRYDVVMISFDTSSAVTAYRHCREFRKRGAYVVCGGYHATALPQEAARYCDTVISGPAELTVPKFIRDYIAGVPKPFYRDTHVCAADFPVPSRDKVKDRNTLNIPAVIADRGCINACRYCSMASMWKSDPRSVESVINEIRSLHTKMLIFFDPNFFGKREYAMKLMKALKPLKILWVGNATADFGYDHELMQAAYDSGCRGVLIGFESLNEDSLKSVNKSFPKADKYRRLIKNIHSHGIAVNGSFVLGFDNDTEEQLRALPAFIDRLGLDLCRFAILTPYPGTAVYKQMEREGRLLTYNWRLYNQHHTVFRPKNLTPEKLDKLYRNAWKKAFSWKSIIRRVHGSPCKGITKLILLGANIGFRNMKIGKSEL</sequence>
<dbReference type="AlphaFoldDB" id="W7UZZ2"/>
<dbReference type="GO" id="GO:0046872">
    <property type="term" value="F:metal ion binding"/>
    <property type="evidence" value="ECO:0007669"/>
    <property type="project" value="UniProtKB-KW"/>
</dbReference>
<evidence type="ECO:0000259" key="8">
    <source>
        <dbReference type="PROSITE" id="PS51918"/>
    </source>
</evidence>
<comment type="caution">
    <text evidence="9">The sequence shown here is derived from an EMBL/GenBank/DDBJ whole genome shotgun (WGS) entry which is preliminary data.</text>
</comment>
<dbReference type="SFLD" id="SFLDG01123">
    <property type="entry name" value="methyltransferase_(Class_B)"/>
    <property type="match status" value="1"/>
</dbReference>
<evidence type="ECO:0000313" key="9">
    <source>
        <dbReference type="EMBL" id="EWM54057.1"/>
    </source>
</evidence>
<dbReference type="Gene3D" id="3.40.50.280">
    <property type="entry name" value="Cobalamin-binding domain"/>
    <property type="match status" value="1"/>
</dbReference>
<proteinExistence type="predicted"/>
<keyword evidence="7" id="KW-0411">Iron-sulfur</keyword>
<evidence type="ECO:0000313" key="10">
    <source>
        <dbReference type="Proteomes" id="UP000019365"/>
    </source>
</evidence>
<dbReference type="InterPro" id="IPR034466">
    <property type="entry name" value="Methyltransferase_Class_B"/>
</dbReference>
<comment type="cofactor">
    <cofactor evidence="1">
        <name>[4Fe-4S] cluster</name>
        <dbReference type="ChEBI" id="CHEBI:49883"/>
    </cofactor>
</comment>
<gene>
    <name evidence="9" type="ORF">RF007C_00195</name>
</gene>
<dbReference type="InterPro" id="IPR023404">
    <property type="entry name" value="rSAM_horseshoe"/>
</dbReference>
<evidence type="ECO:0000256" key="4">
    <source>
        <dbReference type="ARBA" id="ARBA00022691"/>
    </source>
</evidence>
<accession>W7UZZ2</accession>
<organism evidence="9 10">
    <name type="scientific">Ruminococcus flavefaciens 007c</name>
    <dbReference type="NCBI Taxonomy" id="1341157"/>
    <lineage>
        <taxon>Bacteria</taxon>
        <taxon>Bacillati</taxon>
        <taxon>Bacillota</taxon>
        <taxon>Clostridia</taxon>
        <taxon>Eubacteriales</taxon>
        <taxon>Oscillospiraceae</taxon>
        <taxon>Ruminococcus</taxon>
    </lineage>
</organism>
<dbReference type="SFLD" id="SFLDS00029">
    <property type="entry name" value="Radical_SAM"/>
    <property type="match status" value="1"/>
</dbReference>
<evidence type="ECO:0000256" key="2">
    <source>
        <dbReference type="ARBA" id="ARBA00022603"/>
    </source>
</evidence>
<dbReference type="Proteomes" id="UP000019365">
    <property type="component" value="Unassembled WGS sequence"/>
</dbReference>
<protein>
    <recommendedName>
        <fullName evidence="8">Radical SAM core domain-containing protein</fullName>
    </recommendedName>
</protein>
<evidence type="ECO:0000256" key="6">
    <source>
        <dbReference type="ARBA" id="ARBA00023004"/>
    </source>
</evidence>
<evidence type="ECO:0000256" key="1">
    <source>
        <dbReference type="ARBA" id="ARBA00001966"/>
    </source>
</evidence>
<dbReference type="CDD" id="cd01335">
    <property type="entry name" value="Radical_SAM"/>
    <property type="match status" value="1"/>
</dbReference>
<keyword evidence="4" id="KW-0949">S-adenosyl-L-methionine</keyword>
<feature type="domain" description="Radical SAM core" evidence="8">
    <location>
        <begin position="156"/>
        <end position="373"/>
    </location>
</feature>
<dbReference type="RefSeq" id="WP_206537801.1">
    <property type="nucleotide sequence ID" value="NZ_ATAX01000021.1"/>
</dbReference>
<keyword evidence="3" id="KW-0808">Transferase</keyword>
<evidence type="ECO:0000256" key="3">
    <source>
        <dbReference type="ARBA" id="ARBA00022679"/>
    </source>
</evidence>
<dbReference type="InterPro" id="IPR007197">
    <property type="entry name" value="rSAM"/>
</dbReference>
<dbReference type="Pfam" id="PF04055">
    <property type="entry name" value="Radical_SAM"/>
    <property type="match status" value="1"/>
</dbReference>
<keyword evidence="2" id="KW-0489">Methyltransferase</keyword>
<dbReference type="PANTHER" id="PTHR43409">
    <property type="entry name" value="ANAEROBIC MAGNESIUM-PROTOPORPHYRIN IX MONOMETHYL ESTER CYCLASE-RELATED"/>
    <property type="match status" value="1"/>
</dbReference>
<keyword evidence="6" id="KW-0408">Iron</keyword>
<name>W7UZZ2_RUMFL</name>
<dbReference type="InterPro" id="IPR006638">
    <property type="entry name" value="Elp3/MiaA/NifB-like_rSAM"/>
</dbReference>
<dbReference type="PROSITE" id="PS51918">
    <property type="entry name" value="RADICAL_SAM"/>
    <property type="match status" value="1"/>
</dbReference>
<keyword evidence="5" id="KW-0479">Metal-binding</keyword>
<dbReference type="EMBL" id="ATAX01000021">
    <property type="protein sequence ID" value="EWM54057.1"/>
    <property type="molecule type" value="Genomic_DNA"/>
</dbReference>
<keyword evidence="10" id="KW-1185">Reference proteome</keyword>
<dbReference type="GO" id="GO:0003824">
    <property type="term" value="F:catalytic activity"/>
    <property type="evidence" value="ECO:0007669"/>
    <property type="project" value="InterPro"/>
</dbReference>
<dbReference type="PANTHER" id="PTHR43409:SF7">
    <property type="entry name" value="BLL1977 PROTEIN"/>
    <property type="match status" value="1"/>
</dbReference>
<dbReference type="SFLD" id="SFLDG01082">
    <property type="entry name" value="B12-binding_domain_containing"/>
    <property type="match status" value="1"/>
</dbReference>
<dbReference type="eggNOG" id="COG1032">
    <property type="taxonomic scope" value="Bacteria"/>
</dbReference>
<evidence type="ECO:0000256" key="7">
    <source>
        <dbReference type="ARBA" id="ARBA00023014"/>
    </source>
</evidence>
<dbReference type="GO" id="GO:0051539">
    <property type="term" value="F:4 iron, 4 sulfur cluster binding"/>
    <property type="evidence" value="ECO:0007669"/>
    <property type="project" value="UniProtKB-KW"/>
</dbReference>
<dbReference type="SUPFAM" id="SSF102114">
    <property type="entry name" value="Radical SAM enzymes"/>
    <property type="match status" value="1"/>
</dbReference>
<dbReference type="InterPro" id="IPR058240">
    <property type="entry name" value="rSAM_sf"/>
</dbReference>